<dbReference type="PRINTS" id="PR00248">
    <property type="entry name" value="GPCRMGR"/>
</dbReference>
<feature type="transmembrane region" description="Helical" evidence="10">
    <location>
        <begin position="88"/>
        <end position="109"/>
    </location>
</feature>
<evidence type="ECO:0000256" key="1">
    <source>
        <dbReference type="ARBA" id="ARBA00004141"/>
    </source>
</evidence>
<accession>A0AAD7RQV6</accession>
<dbReference type="EMBL" id="JAINUG010000193">
    <property type="protein sequence ID" value="KAJ8388505.1"/>
    <property type="molecule type" value="Genomic_DNA"/>
</dbReference>
<comment type="subcellular location">
    <subcellularLocation>
        <location evidence="1">Membrane</location>
        <topology evidence="1">Multi-pass membrane protein</topology>
    </subcellularLocation>
</comment>
<evidence type="ECO:0000256" key="3">
    <source>
        <dbReference type="ARBA" id="ARBA00022692"/>
    </source>
</evidence>
<keyword evidence="6 10" id="KW-0472">Membrane</keyword>
<keyword evidence="5" id="KW-0297">G-protein coupled receptor</keyword>
<proteinExistence type="inferred from homology"/>
<organism evidence="12 13">
    <name type="scientific">Aldrovandia affinis</name>
    <dbReference type="NCBI Taxonomy" id="143900"/>
    <lineage>
        <taxon>Eukaryota</taxon>
        <taxon>Metazoa</taxon>
        <taxon>Chordata</taxon>
        <taxon>Craniata</taxon>
        <taxon>Vertebrata</taxon>
        <taxon>Euteleostomi</taxon>
        <taxon>Actinopterygii</taxon>
        <taxon>Neopterygii</taxon>
        <taxon>Teleostei</taxon>
        <taxon>Notacanthiformes</taxon>
        <taxon>Halosauridae</taxon>
        <taxon>Aldrovandia</taxon>
    </lineage>
</organism>
<dbReference type="InterPro" id="IPR002455">
    <property type="entry name" value="GPCR3_GABA-B"/>
</dbReference>
<dbReference type="Pfam" id="PF00003">
    <property type="entry name" value="7tm_3"/>
    <property type="match status" value="1"/>
</dbReference>
<feature type="transmembrane region" description="Helical" evidence="10">
    <location>
        <begin position="47"/>
        <end position="76"/>
    </location>
</feature>
<keyword evidence="3 10" id="KW-0812">Transmembrane</keyword>
<evidence type="ECO:0000313" key="13">
    <source>
        <dbReference type="Proteomes" id="UP001221898"/>
    </source>
</evidence>
<evidence type="ECO:0000256" key="8">
    <source>
        <dbReference type="ARBA" id="ARBA00023180"/>
    </source>
</evidence>
<feature type="domain" description="G-protein coupled receptors family 3 profile" evidence="11">
    <location>
        <begin position="51"/>
        <end position="237"/>
    </location>
</feature>
<keyword evidence="7" id="KW-0675">Receptor</keyword>
<comment type="similarity">
    <text evidence="2">Belongs to the G-protein coupled receptor 3 family. GABA-B receptor subfamily.</text>
</comment>
<dbReference type="InterPro" id="IPR017978">
    <property type="entry name" value="GPCR_3_C"/>
</dbReference>
<keyword evidence="13" id="KW-1185">Reference proteome</keyword>
<dbReference type="GO" id="GO:0004965">
    <property type="term" value="F:G protein-coupled GABA receptor activity"/>
    <property type="evidence" value="ECO:0007669"/>
    <property type="project" value="InterPro"/>
</dbReference>
<dbReference type="PRINTS" id="PR01176">
    <property type="entry name" value="GABABRECEPTR"/>
</dbReference>
<evidence type="ECO:0000313" key="12">
    <source>
        <dbReference type="EMBL" id="KAJ8388505.1"/>
    </source>
</evidence>
<evidence type="ECO:0000256" key="10">
    <source>
        <dbReference type="SAM" id="Phobius"/>
    </source>
</evidence>
<keyword evidence="8" id="KW-0325">Glycoprotein</keyword>
<evidence type="ECO:0000256" key="9">
    <source>
        <dbReference type="ARBA" id="ARBA00023224"/>
    </source>
</evidence>
<feature type="transmembrane region" description="Helical" evidence="10">
    <location>
        <begin position="160"/>
        <end position="182"/>
    </location>
</feature>
<evidence type="ECO:0000256" key="5">
    <source>
        <dbReference type="ARBA" id="ARBA00023040"/>
    </source>
</evidence>
<evidence type="ECO:0000256" key="6">
    <source>
        <dbReference type="ARBA" id="ARBA00023136"/>
    </source>
</evidence>
<dbReference type="PANTHER" id="PTHR10519">
    <property type="entry name" value="GABA-B RECEPTOR"/>
    <property type="match status" value="1"/>
</dbReference>
<dbReference type="GO" id="GO:0038039">
    <property type="term" value="C:G protein-coupled receptor heterodimeric complex"/>
    <property type="evidence" value="ECO:0007669"/>
    <property type="project" value="TreeGrafter"/>
</dbReference>
<name>A0AAD7RQV6_9TELE</name>
<dbReference type="Proteomes" id="UP001221898">
    <property type="component" value="Unassembled WGS sequence"/>
</dbReference>
<reference evidence="12" key="1">
    <citation type="journal article" date="2023" name="Science">
        <title>Genome structures resolve the early diversification of teleost fishes.</title>
        <authorList>
            <person name="Parey E."/>
            <person name="Louis A."/>
            <person name="Montfort J."/>
            <person name="Bouchez O."/>
            <person name="Roques C."/>
            <person name="Iampietro C."/>
            <person name="Lluch J."/>
            <person name="Castinel A."/>
            <person name="Donnadieu C."/>
            <person name="Desvignes T."/>
            <person name="Floi Bucao C."/>
            <person name="Jouanno E."/>
            <person name="Wen M."/>
            <person name="Mejri S."/>
            <person name="Dirks R."/>
            <person name="Jansen H."/>
            <person name="Henkel C."/>
            <person name="Chen W.J."/>
            <person name="Zahm M."/>
            <person name="Cabau C."/>
            <person name="Klopp C."/>
            <person name="Thompson A.W."/>
            <person name="Robinson-Rechavi M."/>
            <person name="Braasch I."/>
            <person name="Lecointre G."/>
            <person name="Bobe J."/>
            <person name="Postlethwait J.H."/>
            <person name="Berthelot C."/>
            <person name="Roest Crollius H."/>
            <person name="Guiguen Y."/>
        </authorList>
    </citation>
    <scope>NUCLEOTIDE SEQUENCE</scope>
    <source>
        <strain evidence="12">NC1722</strain>
    </source>
</reference>
<comment type="caution">
    <text evidence="12">The sequence shown here is derived from an EMBL/GenBank/DDBJ whole genome shotgun (WGS) entry which is preliminary data.</text>
</comment>
<protein>
    <recommendedName>
        <fullName evidence="11">G-protein coupled receptors family 3 profile domain-containing protein</fullName>
    </recommendedName>
</protein>
<evidence type="ECO:0000256" key="2">
    <source>
        <dbReference type="ARBA" id="ARBA00008991"/>
    </source>
</evidence>
<dbReference type="AlphaFoldDB" id="A0AAD7RQV6"/>
<dbReference type="PANTHER" id="PTHR10519:SF20">
    <property type="entry name" value="G-PROTEIN COUPLED RECEPTOR 156-RELATED"/>
    <property type="match status" value="1"/>
</dbReference>
<evidence type="ECO:0000256" key="4">
    <source>
        <dbReference type="ARBA" id="ARBA00022989"/>
    </source>
</evidence>
<sequence length="246" mass="27132">MDPALNCSTECGATGCSLPPGGHSQEAWRILHQICSLNWSGLEQQPLSPVLCAVVWTLLSCGILLALFFLLFTLRFRNNRIVKMSSPNLNVLTLCGSVLTYSSGFLFAIEERPSTVIQARIWTLCIGSSLVFGPILGKTWRLYRVFTQRVPDKRVIIRDIQLMGLVALLILVDILVLAVWGLTDPVQCAKSISAVVKVVERDVSYSLSQLHSCSSLHSDVWIILLSVLKGSLLLYGTQGTWGRSDQ</sequence>
<evidence type="ECO:0000256" key="7">
    <source>
        <dbReference type="ARBA" id="ARBA00023170"/>
    </source>
</evidence>
<dbReference type="GO" id="GO:0007214">
    <property type="term" value="P:gamma-aminobutyric acid signaling pathway"/>
    <property type="evidence" value="ECO:0007669"/>
    <property type="project" value="TreeGrafter"/>
</dbReference>
<keyword evidence="4 10" id="KW-1133">Transmembrane helix</keyword>
<dbReference type="PROSITE" id="PS50259">
    <property type="entry name" value="G_PROTEIN_RECEP_F3_4"/>
    <property type="match status" value="1"/>
</dbReference>
<evidence type="ECO:0000259" key="11">
    <source>
        <dbReference type="PROSITE" id="PS50259"/>
    </source>
</evidence>
<keyword evidence="9" id="KW-0807">Transducer</keyword>
<feature type="transmembrane region" description="Helical" evidence="10">
    <location>
        <begin position="121"/>
        <end position="140"/>
    </location>
</feature>
<dbReference type="InterPro" id="IPR000337">
    <property type="entry name" value="GPCR_3"/>
</dbReference>
<gene>
    <name evidence="12" type="ORF">AAFF_G00132190</name>
</gene>